<dbReference type="InterPro" id="IPR036864">
    <property type="entry name" value="Zn2-C6_fun-type_DNA-bd_sf"/>
</dbReference>
<dbReference type="Proteomes" id="UP001302812">
    <property type="component" value="Unassembled WGS sequence"/>
</dbReference>
<dbReference type="RefSeq" id="XP_064668027.1">
    <property type="nucleotide sequence ID" value="XM_064813145.1"/>
</dbReference>
<dbReference type="SMART" id="SM00066">
    <property type="entry name" value="GAL4"/>
    <property type="match status" value="1"/>
</dbReference>
<evidence type="ECO:0000313" key="7">
    <source>
        <dbReference type="Proteomes" id="UP001302812"/>
    </source>
</evidence>
<dbReference type="GO" id="GO:0006351">
    <property type="term" value="P:DNA-templated transcription"/>
    <property type="evidence" value="ECO:0007669"/>
    <property type="project" value="InterPro"/>
</dbReference>
<evidence type="ECO:0000256" key="2">
    <source>
        <dbReference type="ARBA" id="ARBA00023242"/>
    </source>
</evidence>
<feature type="region of interest" description="Disordered" evidence="4">
    <location>
        <begin position="1"/>
        <end position="70"/>
    </location>
</feature>
<keyword evidence="7" id="KW-1185">Reference proteome</keyword>
<keyword evidence="1" id="KW-0479">Metal-binding</keyword>
<dbReference type="Pfam" id="PF04082">
    <property type="entry name" value="Fungal_trans"/>
    <property type="match status" value="1"/>
</dbReference>
<organism evidence="6 7">
    <name type="scientific">Canariomyces notabilis</name>
    <dbReference type="NCBI Taxonomy" id="2074819"/>
    <lineage>
        <taxon>Eukaryota</taxon>
        <taxon>Fungi</taxon>
        <taxon>Dikarya</taxon>
        <taxon>Ascomycota</taxon>
        <taxon>Pezizomycotina</taxon>
        <taxon>Sordariomycetes</taxon>
        <taxon>Sordariomycetidae</taxon>
        <taxon>Sordariales</taxon>
        <taxon>Chaetomiaceae</taxon>
        <taxon>Canariomyces</taxon>
    </lineage>
</organism>
<dbReference type="EMBL" id="MU853350">
    <property type="protein sequence ID" value="KAK4110457.1"/>
    <property type="molecule type" value="Genomic_DNA"/>
</dbReference>
<dbReference type="PROSITE" id="PS00463">
    <property type="entry name" value="ZN2_CY6_FUNGAL_1"/>
    <property type="match status" value="1"/>
</dbReference>
<dbReference type="PANTHER" id="PTHR47256:SF1">
    <property type="entry name" value="ZN(II)2CYS6 TRANSCRIPTION FACTOR (EUROFUNG)"/>
    <property type="match status" value="1"/>
</dbReference>
<evidence type="ECO:0000256" key="4">
    <source>
        <dbReference type="SAM" id="MobiDB-lite"/>
    </source>
</evidence>
<proteinExistence type="predicted"/>
<gene>
    <name evidence="6" type="ORF">N656DRAFT_757296</name>
</gene>
<reference evidence="6" key="1">
    <citation type="journal article" date="2023" name="Mol. Phylogenet. Evol.">
        <title>Genome-scale phylogeny and comparative genomics of the fungal order Sordariales.</title>
        <authorList>
            <person name="Hensen N."/>
            <person name="Bonometti L."/>
            <person name="Westerberg I."/>
            <person name="Brannstrom I.O."/>
            <person name="Guillou S."/>
            <person name="Cros-Aarteil S."/>
            <person name="Calhoun S."/>
            <person name="Haridas S."/>
            <person name="Kuo A."/>
            <person name="Mondo S."/>
            <person name="Pangilinan J."/>
            <person name="Riley R."/>
            <person name="LaButti K."/>
            <person name="Andreopoulos B."/>
            <person name="Lipzen A."/>
            <person name="Chen C."/>
            <person name="Yan M."/>
            <person name="Daum C."/>
            <person name="Ng V."/>
            <person name="Clum A."/>
            <person name="Steindorff A."/>
            <person name="Ohm R.A."/>
            <person name="Martin F."/>
            <person name="Silar P."/>
            <person name="Natvig D.O."/>
            <person name="Lalanne C."/>
            <person name="Gautier V."/>
            <person name="Ament-Velasquez S.L."/>
            <person name="Kruys A."/>
            <person name="Hutchinson M.I."/>
            <person name="Powell A.J."/>
            <person name="Barry K."/>
            <person name="Miller A.N."/>
            <person name="Grigoriev I.V."/>
            <person name="Debuchy R."/>
            <person name="Gladieux P."/>
            <person name="Hiltunen Thoren M."/>
            <person name="Johannesson H."/>
        </authorList>
    </citation>
    <scope>NUCLEOTIDE SEQUENCE</scope>
    <source>
        <strain evidence="6">CBS 508.74</strain>
    </source>
</reference>
<protein>
    <recommendedName>
        <fullName evidence="5">Zn(2)-C6 fungal-type domain-containing protein</fullName>
    </recommendedName>
</protein>
<reference evidence="6" key="2">
    <citation type="submission" date="2023-05" db="EMBL/GenBank/DDBJ databases">
        <authorList>
            <consortium name="Lawrence Berkeley National Laboratory"/>
            <person name="Steindorff A."/>
            <person name="Hensen N."/>
            <person name="Bonometti L."/>
            <person name="Westerberg I."/>
            <person name="Brannstrom I.O."/>
            <person name="Guillou S."/>
            <person name="Cros-Aarteil S."/>
            <person name="Calhoun S."/>
            <person name="Haridas S."/>
            <person name="Kuo A."/>
            <person name="Mondo S."/>
            <person name="Pangilinan J."/>
            <person name="Riley R."/>
            <person name="Labutti K."/>
            <person name="Andreopoulos B."/>
            <person name="Lipzen A."/>
            <person name="Chen C."/>
            <person name="Yanf M."/>
            <person name="Daum C."/>
            <person name="Ng V."/>
            <person name="Clum A."/>
            <person name="Ohm R."/>
            <person name="Martin F."/>
            <person name="Silar P."/>
            <person name="Natvig D."/>
            <person name="Lalanne C."/>
            <person name="Gautier V."/>
            <person name="Ament-Velasquez S.L."/>
            <person name="Kruys A."/>
            <person name="Hutchinson M.I."/>
            <person name="Powell A.J."/>
            <person name="Barry K."/>
            <person name="Miller A.N."/>
            <person name="Grigoriev I.V."/>
            <person name="Debuchy R."/>
            <person name="Gladieux P."/>
            <person name="Thoren M.H."/>
            <person name="Johannesson H."/>
        </authorList>
    </citation>
    <scope>NUCLEOTIDE SEQUENCE</scope>
    <source>
        <strain evidence="6">CBS 508.74</strain>
    </source>
</reference>
<evidence type="ECO:0000313" key="6">
    <source>
        <dbReference type="EMBL" id="KAK4110457.1"/>
    </source>
</evidence>
<dbReference type="GO" id="GO:0003677">
    <property type="term" value="F:DNA binding"/>
    <property type="evidence" value="ECO:0007669"/>
    <property type="project" value="InterPro"/>
</dbReference>
<dbReference type="InterPro" id="IPR001138">
    <property type="entry name" value="Zn2Cys6_DnaBD"/>
</dbReference>
<dbReference type="PANTHER" id="PTHR47256">
    <property type="entry name" value="ZN(II)2CYS6 TRANSCRIPTION FACTOR (EUROFUNG)-RELATED"/>
    <property type="match status" value="1"/>
</dbReference>
<feature type="coiled-coil region" evidence="3">
    <location>
        <begin position="103"/>
        <end position="130"/>
    </location>
</feature>
<dbReference type="InterPro" id="IPR007219">
    <property type="entry name" value="XnlR_reg_dom"/>
</dbReference>
<dbReference type="Gene3D" id="4.10.240.10">
    <property type="entry name" value="Zn(2)-C6 fungal-type DNA-binding domain"/>
    <property type="match status" value="1"/>
</dbReference>
<dbReference type="SUPFAM" id="SSF57701">
    <property type="entry name" value="Zn2/Cys6 DNA-binding domain"/>
    <property type="match status" value="1"/>
</dbReference>
<dbReference type="GO" id="GO:0008270">
    <property type="term" value="F:zinc ion binding"/>
    <property type="evidence" value="ECO:0007669"/>
    <property type="project" value="InterPro"/>
</dbReference>
<feature type="compositionally biased region" description="Low complexity" evidence="4">
    <location>
        <begin position="38"/>
        <end position="55"/>
    </location>
</feature>
<feature type="compositionally biased region" description="Basic and acidic residues" evidence="4">
    <location>
        <begin position="27"/>
        <end position="37"/>
    </location>
</feature>
<feature type="domain" description="Zn(2)-C6 fungal-type" evidence="5">
    <location>
        <begin position="71"/>
        <end position="101"/>
    </location>
</feature>
<evidence type="ECO:0000256" key="3">
    <source>
        <dbReference type="SAM" id="Coils"/>
    </source>
</evidence>
<accession>A0AAN6TAV8</accession>
<dbReference type="GO" id="GO:0000981">
    <property type="term" value="F:DNA-binding transcription factor activity, RNA polymerase II-specific"/>
    <property type="evidence" value="ECO:0007669"/>
    <property type="project" value="InterPro"/>
</dbReference>
<dbReference type="Pfam" id="PF00172">
    <property type="entry name" value="Zn_clus"/>
    <property type="match status" value="1"/>
</dbReference>
<dbReference type="GeneID" id="89937270"/>
<dbReference type="CDD" id="cd12148">
    <property type="entry name" value="fungal_TF_MHR"/>
    <property type="match status" value="1"/>
</dbReference>
<feature type="compositionally biased region" description="Polar residues" evidence="4">
    <location>
        <begin position="1"/>
        <end position="11"/>
    </location>
</feature>
<dbReference type="InterPro" id="IPR053187">
    <property type="entry name" value="Notoamide_regulator"/>
</dbReference>
<evidence type="ECO:0000256" key="1">
    <source>
        <dbReference type="ARBA" id="ARBA00022723"/>
    </source>
</evidence>
<dbReference type="PROSITE" id="PS50048">
    <property type="entry name" value="ZN2_CY6_FUNGAL_2"/>
    <property type="match status" value="1"/>
</dbReference>
<evidence type="ECO:0000259" key="5">
    <source>
        <dbReference type="PROSITE" id="PS50048"/>
    </source>
</evidence>
<keyword evidence="2" id="KW-0539">Nucleus</keyword>
<name>A0AAN6TAV8_9PEZI</name>
<dbReference type="AlphaFoldDB" id="A0AAN6TAV8"/>
<sequence length="757" mass="87016">MLSSRSASPTDRQLAGPLRRLLPAGADEVKPARERSASRSTTAASAAPNSNSTETPPVPARRKRGQATTAACGACRKRKSKCDGARPQCSICRDRGTPCEFDTNAAETHTQALKRKYSELQNQKSTFEQIYDVLQTRSEKEAEEVFQRIRRGADAGSILRHVNYGDVLVQLALVPETRYRYEFPYLPEMPPFLRRFDNPYLDSEVYECALRGLQACHLQQSLPALESGRKVDDGTGIANGAGLRDAYLKPYLSATVVHPWLDSVRPSRWTNVSSDDVLMRKLLHDYFLFEYDWFTFFHKDYFLQDMATEQQRFCSPLLVNAILCIGCFCHRRLEGRAEFWNPKNLGYQFLAESKRLFEIDSELEKPVGIPGDPYWERRKSQWEHRMLTTIQAALLLTLVYDLNGSDKIGWRYTLRAIELADEIQLLDLPLAHHSPEVQCVRTYTAWGLFIWQSLGSYHYLRPPSIKEPPKTPLPDPVEQPQWYGELWIKYPLGQSRLPTYHGLVFKAQADFWTIITEFLLLTFSRPRSIARLSLPQIFGFYNRLQAWLHNLPEPLTPRKIVLPHQLKLHMHYQSMLVDIFTPILEDTEADKMLRLGKTPRDIYIEALTHLETLMRLYYLRHGFEGFDSFLIHFLGTLNYMTMTGIESEADPAYREFRRSTMILLLKGIHDQGQAHFVARAVLRLQASYMRREDVELLKRYVEINEGHLIYGPLEQAFCSDWPTYGIGLEAKAERLRQGISLSSTMASLCLGPSTSPT</sequence>
<keyword evidence="3" id="KW-0175">Coiled coil</keyword>
<dbReference type="CDD" id="cd00067">
    <property type="entry name" value="GAL4"/>
    <property type="match status" value="1"/>
</dbReference>
<comment type="caution">
    <text evidence="6">The sequence shown here is derived from an EMBL/GenBank/DDBJ whole genome shotgun (WGS) entry which is preliminary data.</text>
</comment>